<protein>
    <submittedName>
        <fullName evidence="1">Uncharacterized protein</fullName>
    </submittedName>
</protein>
<keyword evidence="2" id="KW-1185">Reference proteome</keyword>
<sequence length="480" mass="55773">MVSTPNSTNFMSSITAHGRFKQRAAIVTLRFCCDLSYPEISSQLSINDKTMREPRLLPSSCRLYNKRAHYQQKDVLRFYDLKPIDAVSQALRKHEITLSPPTIENIMLNHRGERHPYAIVRGSQLQKPALNEEALSKRRNYCNWLIREDSLHSPHFFLYAMMRRLNLLEALGPVTNHVFLALEPPKFTFMICAATSTDTNCKMDRPCIIWEADTPEQSQDLRMRVTTANQRSKERIKNKQLQATIPDTAEERALREINSNIQRENVAAVARNRETGKKGPSLRKGTRHQLKPEQFFKQEEFLYKEVKGISGLWYAESILKKHLFPYYNSVREHNPGKRVYLVQDNVHLHSLGMRYCAPEIEAQQILVAPHPTNSPDLHLIELCFGELGRRLNGLKVQSSGKEAKEMATRYIQEIWQHDEEMRQFMADHLHPTAWRIIRAQSRIQFKPKSLQNAYYLTTLSLFDDVDFSFDDGSPTYHMSN</sequence>
<dbReference type="Proteomes" id="UP000799755">
    <property type="component" value="Unassembled WGS sequence"/>
</dbReference>
<dbReference type="EMBL" id="MU003543">
    <property type="protein sequence ID" value="KAF2463930.1"/>
    <property type="molecule type" value="Genomic_DNA"/>
</dbReference>
<proteinExistence type="predicted"/>
<comment type="caution">
    <text evidence="1">The sequence shown here is derived from an EMBL/GenBank/DDBJ whole genome shotgun (WGS) entry which is preliminary data.</text>
</comment>
<name>A0ACB6QBP8_9PLEO</name>
<organism evidence="1 2">
    <name type="scientific">Lindgomyces ingoldianus</name>
    <dbReference type="NCBI Taxonomy" id="673940"/>
    <lineage>
        <taxon>Eukaryota</taxon>
        <taxon>Fungi</taxon>
        <taxon>Dikarya</taxon>
        <taxon>Ascomycota</taxon>
        <taxon>Pezizomycotina</taxon>
        <taxon>Dothideomycetes</taxon>
        <taxon>Pleosporomycetidae</taxon>
        <taxon>Pleosporales</taxon>
        <taxon>Lindgomycetaceae</taxon>
        <taxon>Lindgomyces</taxon>
    </lineage>
</organism>
<evidence type="ECO:0000313" key="2">
    <source>
        <dbReference type="Proteomes" id="UP000799755"/>
    </source>
</evidence>
<evidence type="ECO:0000313" key="1">
    <source>
        <dbReference type="EMBL" id="KAF2463930.1"/>
    </source>
</evidence>
<accession>A0ACB6QBP8</accession>
<reference evidence="1" key="1">
    <citation type="journal article" date="2020" name="Stud. Mycol.">
        <title>101 Dothideomycetes genomes: a test case for predicting lifestyles and emergence of pathogens.</title>
        <authorList>
            <person name="Haridas S."/>
            <person name="Albert R."/>
            <person name="Binder M."/>
            <person name="Bloem J."/>
            <person name="Labutti K."/>
            <person name="Salamov A."/>
            <person name="Andreopoulos B."/>
            <person name="Baker S."/>
            <person name="Barry K."/>
            <person name="Bills G."/>
            <person name="Bluhm B."/>
            <person name="Cannon C."/>
            <person name="Castanera R."/>
            <person name="Culley D."/>
            <person name="Daum C."/>
            <person name="Ezra D."/>
            <person name="Gonzalez J."/>
            <person name="Henrissat B."/>
            <person name="Kuo A."/>
            <person name="Liang C."/>
            <person name="Lipzen A."/>
            <person name="Lutzoni F."/>
            <person name="Magnuson J."/>
            <person name="Mondo S."/>
            <person name="Nolan M."/>
            <person name="Ohm R."/>
            <person name="Pangilinan J."/>
            <person name="Park H.-J."/>
            <person name="Ramirez L."/>
            <person name="Alfaro M."/>
            <person name="Sun H."/>
            <person name="Tritt A."/>
            <person name="Yoshinaga Y."/>
            <person name="Zwiers L.-H."/>
            <person name="Turgeon B."/>
            <person name="Goodwin S."/>
            <person name="Spatafora J."/>
            <person name="Crous P."/>
            <person name="Grigoriev I."/>
        </authorList>
    </citation>
    <scope>NUCLEOTIDE SEQUENCE</scope>
    <source>
        <strain evidence="1">ATCC 200398</strain>
    </source>
</reference>
<gene>
    <name evidence="1" type="ORF">BDR25DRAFT_362211</name>
</gene>